<evidence type="ECO:0000259" key="1">
    <source>
        <dbReference type="Pfam" id="PF01738"/>
    </source>
</evidence>
<reference evidence="2 3" key="1">
    <citation type="journal article" date="2016" name="Mol. Biol. Evol.">
        <title>Comparative Genomics of Early-Diverging Mushroom-Forming Fungi Provides Insights into the Origins of Lignocellulose Decay Capabilities.</title>
        <authorList>
            <person name="Nagy L.G."/>
            <person name="Riley R."/>
            <person name="Tritt A."/>
            <person name="Adam C."/>
            <person name="Daum C."/>
            <person name="Floudas D."/>
            <person name="Sun H."/>
            <person name="Yadav J.S."/>
            <person name="Pangilinan J."/>
            <person name="Larsson K.H."/>
            <person name="Matsuura K."/>
            <person name="Barry K."/>
            <person name="Labutti K."/>
            <person name="Kuo R."/>
            <person name="Ohm R.A."/>
            <person name="Bhattacharya S.S."/>
            <person name="Shirouzu T."/>
            <person name="Yoshinaga Y."/>
            <person name="Martin F.M."/>
            <person name="Grigoriev I.V."/>
            <person name="Hibbett D.S."/>
        </authorList>
    </citation>
    <scope>NUCLEOTIDE SEQUENCE [LARGE SCALE GENOMIC DNA]</scope>
    <source>
        <strain evidence="2 3">HHB14362 ss-1</strain>
    </source>
</reference>
<dbReference type="InParanoid" id="A0A165SGJ5"/>
<dbReference type="Pfam" id="PF01738">
    <property type="entry name" value="DLH"/>
    <property type="match status" value="1"/>
</dbReference>
<dbReference type="PANTHER" id="PTHR17630">
    <property type="entry name" value="DIENELACTONE HYDROLASE"/>
    <property type="match status" value="1"/>
</dbReference>
<sequence length="278" mass="30704">MYTRSRDSGLFGIITAESHNRIADGKMSSGMCDDCFKAVRHEGTAEGKLETIGGVECYVATPAGDYPRNKVLLFCSDIFGIYLVNNKLLADDFARNGIKTIIPDYLYGDPITDDMYSGKVPFNRDEWMSKHTPEQTRPYLDKVIASLKDQGVTDFGTAGYCFGAPYCFALAFEGIAKAVMVAHPSRLQVPGDFEKYLTVSKAPLLINSCEVDAAFNQEAQAKADEILGGGKFKPGYERLYWEGCRHGFAVRGDMSDPKVKTGKEGAFKSSVEFFKKHL</sequence>
<dbReference type="EMBL" id="KV425573">
    <property type="protein sequence ID" value="KZT25122.1"/>
    <property type="molecule type" value="Genomic_DNA"/>
</dbReference>
<dbReference type="GO" id="GO:0016787">
    <property type="term" value="F:hydrolase activity"/>
    <property type="evidence" value="ECO:0007669"/>
    <property type="project" value="UniProtKB-KW"/>
</dbReference>
<proteinExistence type="predicted"/>
<dbReference type="InterPro" id="IPR029058">
    <property type="entry name" value="AB_hydrolase_fold"/>
</dbReference>
<dbReference type="Proteomes" id="UP000076761">
    <property type="component" value="Unassembled WGS sequence"/>
</dbReference>
<keyword evidence="2" id="KW-0378">Hydrolase</keyword>
<protein>
    <submittedName>
        <fullName evidence="2">Alpha/beta-hydrolase</fullName>
    </submittedName>
</protein>
<dbReference type="STRING" id="1314782.A0A165SGJ5"/>
<name>A0A165SGJ5_9AGAM</name>
<evidence type="ECO:0000313" key="3">
    <source>
        <dbReference type="Proteomes" id="UP000076761"/>
    </source>
</evidence>
<dbReference type="SUPFAM" id="SSF53474">
    <property type="entry name" value="alpha/beta-Hydrolases"/>
    <property type="match status" value="1"/>
</dbReference>
<keyword evidence="3" id="KW-1185">Reference proteome</keyword>
<feature type="domain" description="Dienelactone hydrolase" evidence="1">
    <location>
        <begin position="56"/>
        <end position="277"/>
    </location>
</feature>
<dbReference type="PANTHER" id="PTHR17630:SF44">
    <property type="entry name" value="PROTEIN AIM2"/>
    <property type="match status" value="1"/>
</dbReference>
<dbReference type="AlphaFoldDB" id="A0A165SGJ5"/>
<dbReference type="OrthoDB" id="17560at2759"/>
<dbReference type="InterPro" id="IPR002925">
    <property type="entry name" value="Dienelactn_hydro"/>
</dbReference>
<accession>A0A165SGJ5</accession>
<organism evidence="2 3">
    <name type="scientific">Neolentinus lepideus HHB14362 ss-1</name>
    <dbReference type="NCBI Taxonomy" id="1314782"/>
    <lineage>
        <taxon>Eukaryota</taxon>
        <taxon>Fungi</taxon>
        <taxon>Dikarya</taxon>
        <taxon>Basidiomycota</taxon>
        <taxon>Agaricomycotina</taxon>
        <taxon>Agaricomycetes</taxon>
        <taxon>Gloeophyllales</taxon>
        <taxon>Gloeophyllaceae</taxon>
        <taxon>Neolentinus</taxon>
    </lineage>
</organism>
<evidence type="ECO:0000313" key="2">
    <source>
        <dbReference type="EMBL" id="KZT25122.1"/>
    </source>
</evidence>
<dbReference type="Gene3D" id="3.40.50.1820">
    <property type="entry name" value="alpha/beta hydrolase"/>
    <property type="match status" value="1"/>
</dbReference>
<gene>
    <name evidence="2" type="ORF">NEOLEDRAFT_1133869</name>
</gene>